<evidence type="ECO:0000313" key="3">
    <source>
        <dbReference type="Proteomes" id="UP000241394"/>
    </source>
</evidence>
<protein>
    <submittedName>
        <fullName evidence="2">UPF0769 protein like</fullName>
    </submittedName>
</protein>
<dbReference type="Pfam" id="PF11069">
    <property type="entry name" value="CFAP298"/>
    <property type="match status" value="1"/>
</dbReference>
<dbReference type="Gramene" id="PSS33466">
    <property type="protein sequence ID" value="PSS33466"/>
    <property type="gene ID" value="CEY00_Acc03853"/>
</dbReference>
<dbReference type="InterPro" id="IPR021298">
    <property type="entry name" value="CFAP298"/>
</dbReference>
<comment type="similarity">
    <text evidence="1">Belongs to the CFAP298 family.</text>
</comment>
<evidence type="ECO:0000256" key="1">
    <source>
        <dbReference type="ARBA" id="ARBA00009619"/>
    </source>
</evidence>
<dbReference type="Proteomes" id="UP000241394">
    <property type="component" value="Chromosome LG3"/>
</dbReference>
<reference evidence="2 3" key="1">
    <citation type="submission" date="2017-07" db="EMBL/GenBank/DDBJ databases">
        <title>An improved, manually edited Actinidia chinensis var. chinensis (kiwifruit) genome highlights the challenges associated with draft genomes and gene prediction in plants.</title>
        <authorList>
            <person name="Pilkington S."/>
            <person name="Crowhurst R."/>
            <person name="Hilario E."/>
            <person name="Nardozza S."/>
            <person name="Fraser L."/>
            <person name="Peng Y."/>
            <person name="Gunaseelan K."/>
            <person name="Simpson R."/>
            <person name="Tahir J."/>
            <person name="Deroles S."/>
            <person name="Templeton K."/>
            <person name="Luo Z."/>
            <person name="Davy M."/>
            <person name="Cheng C."/>
            <person name="Mcneilage M."/>
            <person name="Scaglione D."/>
            <person name="Liu Y."/>
            <person name="Zhang Q."/>
            <person name="Datson P."/>
            <person name="De Silva N."/>
            <person name="Gardiner S."/>
            <person name="Bassett H."/>
            <person name="Chagne D."/>
            <person name="Mccallum J."/>
            <person name="Dzierzon H."/>
            <person name="Deng C."/>
            <person name="Wang Y.-Y."/>
            <person name="Barron N."/>
            <person name="Manako K."/>
            <person name="Bowen J."/>
            <person name="Foster T."/>
            <person name="Erridge Z."/>
            <person name="Tiffin H."/>
            <person name="Waite C."/>
            <person name="Davies K."/>
            <person name="Grierson E."/>
            <person name="Laing W."/>
            <person name="Kirk R."/>
            <person name="Chen X."/>
            <person name="Wood M."/>
            <person name="Montefiori M."/>
            <person name="Brummell D."/>
            <person name="Schwinn K."/>
            <person name="Catanach A."/>
            <person name="Fullerton C."/>
            <person name="Li D."/>
            <person name="Meiyalaghan S."/>
            <person name="Nieuwenhuizen N."/>
            <person name="Read N."/>
            <person name="Prakash R."/>
            <person name="Hunter D."/>
            <person name="Zhang H."/>
            <person name="Mckenzie M."/>
            <person name="Knabel M."/>
            <person name="Harris A."/>
            <person name="Allan A."/>
            <person name="Chen A."/>
            <person name="Janssen B."/>
            <person name="Plunkett B."/>
            <person name="Dwamena C."/>
            <person name="Voogd C."/>
            <person name="Leif D."/>
            <person name="Lafferty D."/>
            <person name="Souleyre E."/>
            <person name="Varkonyi-Gasic E."/>
            <person name="Gambi F."/>
            <person name="Hanley J."/>
            <person name="Yao J.-L."/>
            <person name="Cheung J."/>
            <person name="David K."/>
            <person name="Warren B."/>
            <person name="Marsh K."/>
            <person name="Snowden K."/>
            <person name="Lin-Wang K."/>
            <person name="Brian L."/>
            <person name="Martinez-Sanchez M."/>
            <person name="Wang M."/>
            <person name="Ileperuma N."/>
            <person name="Macnee N."/>
            <person name="Campin R."/>
            <person name="Mcatee P."/>
            <person name="Drummond R."/>
            <person name="Espley R."/>
            <person name="Ireland H."/>
            <person name="Wu R."/>
            <person name="Atkinson R."/>
            <person name="Karunairetnam S."/>
            <person name="Bulley S."/>
            <person name="Chunkath S."/>
            <person name="Hanley Z."/>
            <person name="Storey R."/>
            <person name="Thrimawithana A."/>
            <person name="Thomson S."/>
            <person name="David C."/>
            <person name="Testolin R."/>
        </authorList>
    </citation>
    <scope>NUCLEOTIDE SEQUENCE [LARGE SCALE GENOMIC DNA]</scope>
    <source>
        <strain evidence="3">cv. Red5</strain>
        <tissue evidence="2">Young leaf</tissue>
    </source>
</reference>
<dbReference type="AlphaFoldDB" id="A0A2R6RTV8"/>
<accession>A0A2R6RTV8</accession>
<reference evidence="3" key="2">
    <citation type="journal article" date="2018" name="BMC Genomics">
        <title>A manually annotated Actinidia chinensis var. chinensis (kiwifruit) genome highlights the challenges associated with draft genomes and gene prediction in plants.</title>
        <authorList>
            <person name="Pilkington S.M."/>
            <person name="Crowhurst R."/>
            <person name="Hilario E."/>
            <person name="Nardozza S."/>
            <person name="Fraser L."/>
            <person name="Peng Y."/>
            <person name="Gunaseelan K."/>
            <person name="Simpson R."/>
            <person name="Tahir J."/>
            <person name="Deroles S.C."/>
            <person name="Templeton K."/>
            <person name="Luo Z."/>
            <person name="Davy M."/>
            <person name="Cheng C."/>
            <person name="McNeilage M."/>
            <person name="Scaglione D."/>
            <person name="Liu Y."/>
            <person name="Zhang Q."/>
            <person name="Datson P."/>
            <person name="De Silva N."/>
            <person name="Gardiner S.E."/>
            <person name="Bassett H."/>
            <person name="Chagne D."/>
            <person name="McCallum J."/>
            <person name="Dzierzon H."/>
            <person name="Deng C."/>
            <person name="Wang Y.Y."/>
            <person name="Barron L."/>
            <person name="Manako K."/>
            <person name="Bowen J."/>
            <person name="Foster T.M."/>
            <person name="Erridge Z.A."/>
            <person name="Tiffin H."/>
            <person name="Waite C.N."/>
            <person name="Davies K.M."/>
            <person name="Grierson E.P."/>
            <person name="Laing W.A."/>
            <person name="Kirk R."/>
            <person name="Chen X."/>
            <person name="Wood M."/>
            <person name="Montefiori M."/>
            <person name="Brummell D.A."/>
            <person name="Schwinn K.E."/>
            <person name="Catanach A."/>
            <person name="Fullerton C."/>
            <person name="Li D."/>
            <person name="Meiyalaghan S."/>
            <person name="Nieuwenhuizen N."/>
            <person name="Read N."/>
            <person name="Prakash R."/>
            <person name="Hunter D."/>
            <person name="Zhang H."/>
            <person name="McKenzie M."/>
            <person name="Knabel M."/>
            <person name="Harris A."/>
            <person name="Allan A.C."/>
            <person name="Gleave A."/>
            <person name="Chen A."/>
            <person name="Janssen B.J."/>
            <person name="Plunkett B."/>
            <person name="Ampomah-Dwamena C."/>
            <person name="Voogd C."/>
            <person name="Leif D."/>
            <person name="Lafferty D."/>
            <person name="Souleyre E.J.F."/>
            <person name="Varkonyi-Gasic E."/>
            <person name="Gambi F."/>
            <person name="Hanley J."/>
            <person name="Yao J.L."/>
            <person name="Cheung J."/>
            <person name="David K.M."/>
            <person name="Warren B."/>
            <person name="Marsh K."/>
            <person name="Snowden K.C."/>
            <person name="Lin-Wang K."/>
            <person name="Brian L."/>
            <person name="Martinez-Sanchez M."/>
            <person name="Wang M."/>
            <person name="Ileperuma N."/>
            <person name="Macnee N."/>
            <person name="Campin R."/>
            <person name="McAtee P."/>
            <person name="Drummond R.S.M."/>
            <person name="Espley R.V."/>
            <person name="Ireland H.S."/>
            <person name="Wu R."/>
            <person name="Atkinson R.G."/>
            <person name="Karunairetnam S."/>
            <person name="Bulley S."/>
            <person name="Chunkath S."/>
            <person name="Hanley Z."/>
            <person name="Storey R."/>
            <person name="Thrimawithana A.H."/>
            <person name="Thomson S."/>
            <person name="David C."/>
            <person name="Testolin R."/>
            <person name="Huang H."/>
            <person name="Hellens R.P."/>
            <person name="Schaffer R.J."/>
        </authorList>
    </citation>
    <scope>NUCLEOTIDE SEQUENCE [LARGE SCALE GENOMIC DNA]</scope>
    <source>
        <strain evidence="3">cv. Red5</strain>
    </source>
</reference>
<dbReference type="OMA" id="QLCDYIG"/>
<dbReference type="EMBL" id="NKQK01000003">
    <property type="protein sequence ID" value="PSS33466.1"/>
    <property type="molecule type" value="Genomic_DNA"/>
</dbReference>
<dbReference type="OrthoDB" id="276065at2759"/>
<evidence type="ECO:0000313" key="2">
    <source>
        <dbReference type="EMBL" id="PSS33466.1"/>
    </source>
</evidence>
<dbReference type="STRING" id="1590841.A0A2R6RTV8"/>
<dbReference type="InParanoid" id="A0A2R6RTV8"/>
<sequence>MVRVQVKHGGGGVSDEQMEFLYECPTTSTIEEIARDLTEISNLQSTIRRFVLQLEPRLSLHDQPKKAMNLHRALSEAKSYASQAQVLHNKPLSHYALKDHVKSVEREFSANYRIMGFPDSSLQQLLTGLELLQEDKVELLWAGKKLLKGKQLCDYIGKNEKTKIVLKLQSPGSHHVFNSEAEPCGI</sequence>
<keyword evidence="3" id="KW-1185">Reference proteome</keyword>
<comment type="caution">
    <text evidence="2">The sequence shown here is derived from an EMBL/GenBank/DDBJ whole genome shotgun (WGS) entry which is preliminary data.</text>
</comment>
<organism evidence="2 3">
    <name type="scientific">Actinidia chinensis var. chinensis</name>
    <name type="common">Chinese soft-hair kiwi</name>
    <dbReference type="NCBI Taxonomy" id="1590841"/>
    <lineage>
        <taxon>Eukaryota</taxon>
        <taxon>Viridiplantae</taxon>
        <taxon>Streptophyta</taxon>
        <taxon>Embryophyta</taxon>
        <taxon>Tracheophyta</taxon>
        <taxon>Spermatophyta</taxon>
        <taxon>Magnoliopsida</taxon>
        <taxon>eudicotyledons</taxon>
        <taxon>Gunneridae</taxon>
        <taxon>Pentapetalae</taxon>
        <taxon>asterids</taxon>
        <taxon>Ericales</taxon>
        <taxon>Actinidiaceae</taxon>
        <taxon>Actinidia</taxon>
    </lineage>
</organism>
<dbReference type="PANTHER" id="PTHR13238">
    <property type="entry name" value="PROTEIN C21ORF59"/>
    <property type="match status" value="1"/>
</dbReference>
<dbReference type="PANTHER" id="PTHR13238:SF0">
    <property type="entry name" value="CILIA- AND FLAGELLA-ASSOCIATED PROTEIN 298"/>
    <property type="match status" value="1"/>
</dbReference>
<proteinExistence type="inferred from homology"/>
<gene>
    <name evidence="2" type="ORF">CEY00_Acc03853</name>
</gene>
<name>A0A2R6RTV8_ACTCC</name>